<dbReference type="GeneID" id="14872518"/>
<evidence type="ECO:0000259" key="4">
    <source>
        <dbReference type="PROSITE" id="PS50015"/>
    </source>
</evidence>
<dbReference type="GO" id="GO:0006665">
    <property type="term" value="P:sphingolipid metabolic process"/>
    <property type="evidence" value="ECO:0007669"/>
    <property type="project" value="InterPro"/>
</dbReference>
<feature type="signal peptide" evidence="3">
    <location>
        <begin position="1"/>
        <end position="19"/>
    </location>
</feature>
<keyword evidence="3" id="KW-0732">Signal</keyword>
<dbReference type="STRING" id="1054147.F4PW79"/>
<dbReference type="GO" id="GO:0016020">
    <property type="term" value="C:membrane"/>
    <property type="evidence" value="ECO:0007669"/>
    <property type="project" value="GOC"/>
</dbReference>
<evidence type="ECO:0000256" key="1">
    <source>
        <dbReference type="ARBA" id="ARBA00023157"/>
    </source>
</evidence>
<dbReference type="Pfam" id="PF05184">
    <property type="entry name" value="SapB_1"/>
    <property type="match status" value="1"/>
</dbReference>
<dbReference type="GO" id="GO:0005764">
    <property type="term" value="C:lysosome"/>
    <property type="evidence" value="ECO:0007669"/>
    <property type="project" value="InterPro"/>
</dbReference>
<dbReference type="PANTHER" id="PTHR11480">
    <property type="entry name" value="SAPOSIN-RELATED"/>
    <property type="match status" value="1"/>
</dbReference>
<dbReference type="RefSeq" id="XP_004367226.1">
    <property type="nucleotide sequence ID" value="XM_004367169.1"/>
</dbReference>
<keyword evidence="2" id="KW-0325">Glycoprotein</keyword>
<dbReference type="InterPro" id="IPR007856">
    <property type="entry name" value="SapB_1"/>
</dbReference>
<dbReference type="KEGG" id="dfa:DFA_07366"/>
<dbReference type="AlphaFoldDB" id="F4PW79"/>
<name>F4PW79_CACFS</name>
<proteinExistence type="predicted"/>
<dbReference type="Gene3D" id="1.10.225.10">
    <property type="entry name" value="Saposin-like"/>
    <property type="match status" value="2"/>
</dbReference>
<protein>
    <submittedName>
        <fullName evidence="5">Saposin A</fullName>
    </submittedName>
</protein>
<dbReference type="PANTHER" id="PTHR11480:SF98">
    <property type="entry name" value="SAPOSIN B-TYPE DOMAIN-CONTAINING PROTEIN"/>
    <property type="match status" value="1"/>
</dbReference>
<organism evidence="5 6">
    <name type="scientific">Cavenderia fasciculata</name>
    <name type="common">Slime mold</name>
    <name type="synonym">Dictyostelium fasciculatum</name>
    <dbReference type="NCBI Taxonomy" id="261658"/>
    <lineage>
        <taxon>Eukaryota</taxon>
        <taxon>Amoebozoa</taxon>
        <taxon>Evosea</taxon>
        <taxon>Eumycetozoa</taxon>
        <taxon>Dictyostelia</taxon>
        <taxon>Acytosteliales</taxon>
        <taxon>Cavenderiaceae</taxon>
        <taxon>Cavenderia</taxon>
    </lineage>
</organism>
<dbReference type="SUPFAM" id="SSF47862">
    <property type="entry name" value="Saposin"/>
    <property type="match status" value="2"/>
</dbReference>
<dbReference type="InterPro" id="IPR051428">
    <property type="entry name" value="Sphingo_Act-Surfact_Prot"/>
</dbReference>
<accession>F4PW79</accession>
<dbReference type="OMA" id="IHEAIHI"/>
<reference evidence="6" key="1">
    <citation type="journal article" date="2011" name="Genome Res.">
        <title>Phylogeny-wide analysis of social amoeba genomes highlights ancient origins for complex intercellular communication.</title>
        <authorList>
            <person name="Heidel A.J."/>
            <person name="Lawal H.M."/>
            <person name="Felder M."/>
            <person name="Schilde C."/>
            <person name="Helps N.R."/>
            <person name="Tunggal B."/>
            <person name="Rivero F."/>
            <person name="John U."/>
            <person name="Schleicher M."/>
            <person name="Eichinger L."/>
            <person name="Platzer M."/>
            <person name="Noegel A.A."/>
            <person name="Schaap P."/>
            <person name="Gloeckner G."/>
        </authorList>
    </citation>
    <scope>NUCLEOTIDE SEQUENCE [LARGE SCALE GENOMIC DNA]</scope>
    <source>
        <strain evidence="6">SH3</strain>
    </source>
</reference>
<dbReference type="InterPro" id="IPR008139">
    <property type="entry name" value="SaposinB_dom"/>
</dbReference>
<dbReference type="EMBL" id="GL883013">
    <property type="protein sequence ID" value="EGG20243.1"/>
    <property type="molecule type" value="Genomic_DNA"/>
</dbReference>
<keyword evidence="6" id="KW-1185">Reference proteome</keyword>
<evidence type="ECO:0000256" key="2">
    <source>
        <dbReference type="ARBA" id="ARBA00023180"/>
    </source>
</evidence>
<evidence type="ECO:0000313" key="6">
    <source>
        <dbReference type="Proteomes" id="UP000007797"/>
    </source>
</evidence>
<evidence type="ECO:0000313" key="5">
    <source>
        <dbReference type="EMBL" id="EGG20243.1"/>
    </source>
</evidence>
<dbReference type="Proteomes" id="UP000007797">
    <property type="component" value="Unassembled WGS sequence"/>
</dbReference>
<feature type="domain" description="Saposin B-type" evidence="4">
    <location>
        <begin position="28"/>
        <end position="109"/>
    </location>
</feature>
<sequence>MKFLVLFTILALVFSATSATIQKQPQVGNAACDMCEYLVHTAEDLVFQNMSNTQVTRYLQTACKILPTKYAGLCEVMVEQYASQIIKKVLEFETPAVVCQQIQICGGQKEVEPIVKTPAVESVQNLGHHHHHHHFNPLKKFECKACDYAVKHIESHVMRGEAIHDIERAVDLECDRFDIHEAIHICKKVVHESINKIVEHLLKHESPERVCKEQVHMC</sequence>
<dbReference type="PRINTS" id="PR01797">
    <property type="entry name" value="SAPOSIN"/>
</dbReference>
<evidence type="ECO:0000256" key="3">
    <source>
        <dbReference type="SAM" id="SignalP"/>
    </source>
</evidence>
<feature type="chain" id="PRO_5003313433" evidence="3">
    <location>
        <begin position="20"/>
        <end position="218"/>
    </location>
</feature>
<dbReference type="InterPro" id="IPR011001">
    <property type="entry name" value="Saposin-like"/>
</dbReference>
<dbReference type="InterPro" id="IPR008373">
    <property type="entry name" value="Saposin"/>
</dbReference>
<dbReference type="InterPro" id="IPR008138">
    <property type="entry name" value="SapB_2"/>
</dbReference>
<dbReference type="SMART" id="SM00741">
    <property type="entry name" value="SapB"/>
    <property type="match status" value="2"/>
</dbReference>
<dbReference type="OrthoDB" id="16524at2759"/>
<dbReference type="PROSITE" id="PS50015">
    <property type="entry name" value="SAP_B"/>
    <property type="match status" value="2"/>
</dbReference>
<feature type="domain" description="Saposin B-type" evidence="4">
    <location>
        <begin position="139"/>
        <end position="218"/>
    </location>
</feature>
<dbReference type="Pfam" id="PF03489">
    <property type="entry name" value="SapB_2"/>
    <property type="match status" value="2"/>
</dbReference>
<keyword evidence="1" id="KW-1015">Disulfide bond</keyword>
<gene>
    <name evidence="5" type="primary">sapA1</name>
    <name evidence="5" type="ORF">DFA_07366</name>
</gene>